<dbReference type="InterPro" id="IPR029052">
    <property type="entry name" value="Metallo-depent_PP-like"/>
</dbReference>
<feature type="domain" description="Calcineurin-like phosphoesterase" evidence="7">
    <location>
        <begin position="46"/>
        <end position="154"/>
    </location>
</feature>
<gene>
    <name evidence="8" type="ORF">TBC1_12652</name>
</gene>
<evidence type="ECO:0000256" key="4">
    <source>
        <dbReference type="ARBA" id="ARBA00023136"/>
    </source>
</evidence>
<evidence type="ECO:0000256" key="5">
    <source>
        <dbReference type="ARBA" id="ARBA00023211"/>
    </source>
</evidence>
<keyword evidence="5" id="KW-0464">Manganese</keyword>
<organism evidence="8">
    <name type="scientific">Lentimicrobium saccharophilum</name>
    <dbReference type="NCBI Taxonomy" id="1678841"/>
    <lineage>
        <taxon>Bacteria</taxon>
        <taxon>Pseudomonadati</taxon>
        <taxon>Bacteroidota</taxon>
        <taxon>Bacteroidia</taxon>
        <taxon>Bacteroidales</taxon>
        <taxon>Lentimicrobiaceae</taxon>
        <taxon>Lentimicrobium</taxon>
    </lineage>
</organism>
<dbReference type="PROSITE" id="PS51257">
    <property type="entry name" value="PROKAR_LIPOPROTEIN"/>
    <property type="match status" value="1"/>
</dbReference>
<keyword evidence="4" id="KW-0472">Membrane</keyword>
<evidence type="ECO:0000256" key="1">
    <source>
        <dbReference type="ARBA" id="ARBA00022475"/>
    </source>
</evidence>
<dbReference type="GO" id="GO:0046872">
    <property type="term" value="F:metal ion binding"/>
    <property type="evidence" value="ECO:0007669"/>
    <property type="project" value="UniProtKB-KW"/>
</dbReference>
<dbReference type="RefSeq" id="WP_062044733.1">
    <property type="nucleotide sequence ID" value="NZ_DF968183.1"/>
</dbReference>
<evidence type="ECO:0000256" key="3">
    <source>
        <dbReference type="ARBA" id="ARBA00022723"/>
    </source>
</evidence>
<dbReference type="AlphaFoldDB" id="A0A0S7C6P4"/>
<evidence type="ECO:0000313" key="8">
    <source>
        <dbReference type="EMBL" id="GAP44840.1"/>
    </source>
</evidence>
<dbReference type="Proteomes" id="UP000053091">
    <property type="component" value="Unassembled WGS sequence"/>
</dbReference>
<dbReference type="EMBL" id="DF968183">
    <property type="protein sequence ID" value="GAP44840.1"/>
    <property type="molecule type" value="Genomic_DNA"/>
</dbReference>
<dbReference type="GO" id="GO:0008758">
    <property type="term" value="F:UDP-2,3-diacylglucosamine hydrolase activity"/>
    <property type="evidence" value="ECO:0007669"/>
    <property type="project" value="TreeGrafter"/>
</dbReference>
<dbReference type="InterPro" id="IPR004843">
    <property type="entry name" value="Calcineurin-like_PHP"/>
</dbReference>
<evidence type="ECO:0000259" key="7">
    <source>
        <dbReference type="Pfam" id="PF00149"/>
    </source>
</evidence>
<name>A0A0S7C6P4_9BACT</name>
<dbReference type="Pfam" id="PF00149">
    <property type="entry name" value="Metallophos"/>
    <property type="match status" value="1"/>
</dbReference>
<accession>A0A0S7C6P4</accession>
<evidence type="ECO:0000256" key="6">
    <source>
        <dbReference type="SAM" id="SignalP"/>
    </source>
</evidence>
<dbReference type="SUPFAM" id="SSF56300">
    <property type="entry name" value="Metallo-dependent phosphatases"/>
    <property type="match status" value="1"/>
</dbReference>
<keyword evidence="1" id="KW-1003">Cell membrane</keyword>
<keyword evidence="2" id="KW-0997">Cell inner membrane</keyword>
<dbReference type="PANTHER" id="PTHR34990">
    <property type="entry name" value="UDP-2,3-DIACYLGLUCOSAMINE HYDROLASE-RELATED"/>
    <property type="match status" value="1"/>
</dbReference>
<dbReference type="GO" id="GO:0009245">
    <property type="term" value="P:lipid A biosynthetic process"/>
    <property type="evidence" value="ECO:0007669"/>
    <property type="project" value="TreeGrafter"/>
</dbReference>
<feature type="signal peptide" evidence="6">
    <location>
        <begin position="1"/>
        <end position="21"/>
    </location>
</feature>
<feature type="chain" id="PRO_5006633578" evidence="6">
    <location>
        <begin position="22"/>
        <end position="442"/>
    </location>
</feature>
<dbReference type="PATRIC" id="fig|1678841.3.peg.3398"/>
<dbReference type="InterPro" id="IPR043461">
    <property type="entry name" value="LpxH-like"/>
</dbReference>
<evidence type="ECO:0000313" key="9">
    <source>
        <dbReference type="Proteomes" id="UP000053091"/>
    </source>
</evidence>
<keyword evidence="3" id="KW-0479">Metal-binding</keyword>
<sequence>MKPFLRLLSAFSVLLSLCLVASCDKSDPKDAEINPFSNGGNERNMIVVISDLHLGADLAYAECKNNLPSLEKLLKQIKASQNVKELVIAGDLLDEWFVPAPVDTYQGKDQEDFVRRIAAANKGVMDMLNSIIQDEKILVTYVPGNHDLTITEASVELILPGINQERDPELGLGTYSPAGYPGIAIEHGHRYNFFCAPDPISNQDIAPGTILPPGYFFTRIAALHVSQGTPATAVETPPVVTENTTGGESQSLLFEYWKLWNWTLNTFKIENTFEEKIIATNLNGFTGSYSVNDVLPYQTTPEGPINVNLYNGIQDSWIERQARNNVAVMIPAQQAIANAAAGSETDIQATTQYFLNPESEVRIVVFGHTHIPKIEASVDHRGLKTIYANSGTWIDHNKLHPSAMNFVVITPQSDDASSQTLVKLYGFKDEIVAELATDSLRL</sequence>
<reference evidence="8" key="1">
    <citation type="journal article" date="2015" name="Genome Announc.">
        <title>Draft Genome Sequence of Bacteroidales Strain TBC1, a Novel Isolate from a Methanogenic Wastewater Treatment System.</title>
        <authorList>
            <person name="Tourlousse D.M."/>
            <person name="Matsuura N."/>
            <person name="Sun L."/>
            <person name="Toyonaga M."/>
            <person name="Kuroda K."/>
            <person name="Ohashi A."/>
            <person name="Cruz R."/>
            <person name="Yamaguchi T."/>
            <person name="Sekiguchi Y."/>
        </authorList>
    </citation>
    <scope>NUCLEOTIDE SEQUENCE [LARGE SCALE GENOMIC DNA]</scope>
    <source>
        <strain evidence="8">TBC1</strain>
    </source>
</reference>
<keyword evidence="6" id="KW-0732">Signal</keyword>
<protein>
    <submittedName>
        <fullName evidence="8">Putative phosphoesterase</fullName>
    </submittedName>
</protein>
<dbReference type="OrthoDB" id="932843at2"/>
<dbReference type="GO" id="GO:0016020">
    <property type="term" value="C:membrane"/>
    <property type="evidence" value="ECO:0007669"/>
    <property type="project" value="GOC"/>
</dbReference>
<proteinExistence type="predicted"/>
<keyword evidence="9" id="KW-1185">Reference proteome</keyword>
<evidence type="ECO:0000256" key="2">
    <source>
        <dbReference type="ARBA" id="ARBA00022519"/>
    </source>
</evidence>
<dbReference type="Gene3D" id="3.60.21.10">
    <property type="match status" value="1"/>
</dbReference>